<keyword evidence="2" id="KW-1185">Reference proteome</keyword>
<protein>
    <recommendedName>
        <fullName evidence="3">SGNH/GDSL hydrolase family protein</fullName>
    </recommendedName>
</protein>
<accession>A0ABV1SM36</accession>
<evidence type="ECO:0000313" key="1">
    <source>
        <dbReference type="EMBL" id="MER5173983.1"/>
    </source>
</evidence>
<dbReference type="Proteomes" id="UP001438953">
    <property type="component" value="Unassembled WGS sequence"/>
</dbReference>
<reference evidence="1 2" key="1">
    <citation type="submission" date="2024-01" db="EMBL/GenBank/DDBJ databases">
        <authorList>
            <person name="Deng Y."/>
            <person name="Su J."/>
        </authorList>
    </citation>
    <scope>NUCLEOTIDE SEQUENCE [LARGE SCALE GENOMIC DNA]</scope>
    <source>
        <strain evidence="1 2">CPCC 100088</strain>
    </source>
</reference>
<evidence type="ECO:0000313" key="2">
    <source>
        <dbReference type="Proteomes" id="UP001438953"/>
    </source>
</evidence>
<reference evidence="1 2" key="2">
    <citation type="submission" date="2024-06" db="EMBL/GenBank/DDBJ databases">
        <title>Thioclava kandeliae sp. nov. from a rhizosphere soil sample of Kandelia candel in a mangrove.</title>
        <authorList>
            <person name="Mu T."/>
        </authorList>
    </citation>
    <scope>NUCLEOTIDE SEQUENCE [LARGE SCALE GENOMIC DNA]</scope>
    <source>
        <strain evidence="1 2">CPCC 100088</strain>
    </source>
</reference>
<proteinExistence type="predicted"/>
<name>A0ABV1SM36_9RHOB</name>
<sequence length="408" mass="45840">MSVKDCLLTGPSHSVRLRHAVRTEQLPPIFGDVVGVGGMPVWSPRVVPYVTKYSGALHIVGDFRFGNRALFKHATAEQILSSGEEHLAIAKENITAEFDKIMYDTVIQTVHKLSKMQNQRFLFWDLSIREGENKIKNKYTENGRYRHPVWNLEDVLLEFPNHAINTSDLSAAPSIFYMDSSAHPSIAGWLYLAKCYANHDVNVGEIKNSLTASIAKAFSYVQEHKALNKVVICGNSKFSRLLKKYDEDGVFPLPSNIEIDIHLNSTSHADLVLYFPPAFGLEAATEAKKISMEPIFEKLKSLKQTFKVIPYDLWASEKILTRMEYLSRLKSKEPQASTYDVEEKIMCGKQDFYISSFQNHGGMIELNDGLQPTALGIVKILACAMTGYSEAYGKLVYDAILADLFQGV</sequence>
<organism evidence="1 2">
    <name type="scientific">Thioclava kandeliae</name>
    <dbReference type="NCBI Taxonomy" id="3070818"/>
    <lineage>
        <taxon>Bacteria</taxon>
        <taxon>Pseudomonadati</taxon>
        <taxon>Pseudomonadota</taxon>
        <taxon>Alphaproteobacteria</taxon>
        <taxon>Rhodobacterales</taxon>
        <taxon>Paracoccaceae</taxon>
        <taxon>Thioclava</taxon>
    </lineage>
</organism>
<evidence type="ECO:0008006" key="3">
    <source>
        <dbReference type="Google" id="ProtNLM"/>
    </source>
</evidence>
<comment type="caution">
    <text evidence="1">The sequence shown here is derived from an EMBL/GenBank/DDBJ whole genome shotgun (WGS) entry which is preliminary data.</text>
</comment>
<dbReference type="RefSeq" id="WP_350939268.1">
    <property type="nucleotide sequence ID" value="NZ_JAYWLC010000041.1"/>
</dbReference>
<dbReference type="EMBL" id="JAYWLC010000041">
    <property type="protein sequence ID" value="MER5173983.1"/>
    <property type="molecule type" value="Genomic_DNA"/>
</dbReference>
<gene>
    <name evidence="1" type="ORF">VSX56_19705</name>
</gene>